<comment type="caution">
    <text evidence="1">The sequence shown here is derived from an EMBL/GenBank/DDBJ whole genome shotgun (WGS) entry which is preliminary data.</text>
</comment>
<reference evidence="1 2" key="1">
    <citation type="submission" date="2019-09" db="EMBL/GenBank/DDBJ databases">
        <title>Wenzhouxiangella sp. Genome sequencing and assembly.</title>
        <authorList>
            <person name="Zhang R."/>
        </authorList>
    </citation>
    <scope>NUCLEOTIDE SEQUENCE [LARGE SCALE GENOMIC DNA]</scope>
    <source>
        <strain evidence="1 2">W260</strain>
    </source>
</reference>
<sequence>MSGPQKKPTGAPRLARRRVLQLIAAAATAPVFWSAPGIATMGIKRGPAGTATDPDLINPNIPWELQLTDAERLLLEVLCDIIIPADEKSPAASAIGAHDFIDEWVSAPYDTMAGDLDRIRNGLAWLEAESARRFDGEFAQLEPAQQTAICDDICHPPAAKPEHAEAAWFFDRVRMLTAMAFYTTREGMNDVGYVGNVPLDRWNPPPAAALKHVGLK</sequence>
<dbReference type="InterPro" id="IPR027056">
    <property type="entry name" value="Gluconate_2DH_su3"/>
</dbReference>
<proteinExistence type="predicted"/>
<dbReference type="Pfam" id="PF13618">
    <property type="entry name" value="Gluconate_2-dh3"/>
    <property type="match status" value="1"/>
</dbReference>
<keyword evidence="2" id="KW-1185">Reference proteome</keyword>
<dbReference type="AlphaFoldDB" id="A0A5N0TD21"/>
<dbReference type="EMBL" id="VYXP01000003">
    <property type="protein sequence ID" value="KAA9132651.1"/>
    <property type="molecule type" value="Genomic_DNA"/>
</dbReference>
<protein>
    <submittedName>
        <fullName evidence="1">Gluconate 2-dehydrogenase subunit 3 family protein</fullName>
    </submittedName>
</protein>
<organism evidence="1 2">
    <name type="scientific">Marinihelvus fidelis</name>
    <dbReference type="NCBI Taxonomy" id="2613842"/>
    <lineage>
        <taxon>Bacteria</taxon>
        <taxon>Pseudomonadati</taxon>
        <taxon>Pseudomonadota</taxon>
        <taxon>Gammaproteobacteria</taxon>
        <taxon>Chromatiales</taxon>
        <taxon>Wenzhouxiangellaceae</taxon>
        <taxon>Marinihelvus</taxon>
    </lineage>
</organism>
<evidence type="ECO:0000313" key="1">
    <source>
        <dbReference type="EMBL" id="KAA9132651.1"/>
    </source>
</evidence>
<evidence type="ECO:0000313" key="2">
    <source>
        <dbReference type="Proteomes" id="UP000325372"/>
    </source>
</evidence>
<gene>
    <name evidence="1" type="ORF">F3N42_05380</name>
</gene>
<dbReference type="Proteomes" id="UP000325372">
    <property type="component" value="Unassembled WGS sequence"/>
</dbReference>
<accession>A0A5N0TD21</accession>
<name>A0A5N0TD21_9GAMM</name>
<dbReference type="RefSeq" id="WP_150863360.1">
    <property type="nucleotide sequence ID" value="NZ_VYXP01000003.1"/>
</dbReference>